<organism evidence="1 2">
    <name type="scientific">Fibrella aquatilis</name>
    <dbReference type="NCBI Taxonomy" id="2817059"/>
    <lineage>
        <taxon>Bacteria</taxon>
        <taxon>Pseudomonadati</taxon>
        <taxon>Bacteroidota</taxon>
        <taxon>Cytophagia</taxon>
        <taxon>Cytophagales</taxon>
        <taxon>Spirosomataceae</taxon>
        <taxon>Fibrella</taxon>
    </lineage>
</organism>
<protein>
    <submittedName>
        <fullName evidence="1">Uncharacterized protein</fullName>
    </submittedName>
</protein>
<gene>
    <name evidence="1" type="ORF">J2I48_16405</name>
</gene>
<dbReference type="AlphaFoldDB" id="A0A939G573"/>
<evidence type="ECO:0000313" key="1">
    <source>
        <dbReference type="EMBL" id="MBO0932592.1"/>
    </source>
</evidence>
<keyword evidence="2" id="KW-1185">Reference proteome</keyword>
<evidence type="ECO:0000313" key="2">
    <source>
        <dbReference type="Proteomes" id="UP000664795"/>
    </source>
</evidence>
<sequence>MKKLRNATRHLPNIEWWRESNLFLNLDRLSIYGKAYVKFRIEPWTISITDSEIPQPTGRLKRRIIESLLDIYDHWEHQLAELGEPYYLKIWLYDPDFRESQVVCAIGEKINHYERVFNKVDEPKLFHPEHYGSLQKRLKGYRWEAHIDDIELTSDIVGTRDDYDTITRYEQMQGWFRRKTKRAYKTYTLDDGRDVHLIKRGLIWVGSR</sequence>
<proteinExistence type="predicted"/>
<comment type="caution">
    <text evidence="1">The sequence shown here is derived from an EMBL/GenBank/DDBJ whole genome shotgun (WGS) entry which is preliminary data.</text>
</comment>
<dbReference type="EMBL" id="JAFMYU010000013">
    <property type="protein sequence ID" value="MBO0932592.1"/>
    <property type="molecule type" value="Genomic_DNA"/>
</dbReference>
<reference evidence="1 2" key="1">
    <citation type="submission" date="2021-03" db="EMBL/GenBank/DDBJ databases">
        <title>Fibrella sp. HMF5036 genome sequencing and assembly.</title>
        <authorList>
            <person name="Kang H."/>
            <person name="Kim H."/>
            <person name="Bae S."/>
            <person name="Joh K."/>
        </authorList>
    </citation>
    <scope>NUCLEOTIDE SEQUENCE [LARGE SCALE GENOMIC DNA]</scope>
    <source>
        <strain evidence="1 2">HMF5036</strain>
    </source>
</reference>
<accession>A0A939G573</accession>
<dbReference type="Proteomes" id="UP000664795">
    <property type="component" value="Unassembled WGS sequence"/>
</dbReference>
<dbReference type="RefSeq" id="WP_207336557.1">
    <property type="nucleotide sequence ID" value="NZ_JAFMYU010000013.1"/>
</dbReference>
<name>A0A939G573_9BACT</name>